<sequence length="147" mass="16309">MIQSLHLQKLRISVLLSVVGFLAVSCGSYQQASYYDNDGIYSDGNTVAVERAPRTKQQPEQQRGNDIYGGYFEQKADQYDQILDSEIFTDVDSYTSGVVNDSINEADLTDYYSADNDYAGNGAWGDNPTSVNINIYDNGWNNWGMGG</sequence>
<gene>
    <name evidence="1" type="ORF">MNBD_BACTEROID03-1406</name>
</gene>
<organism evidence="1">
    <name type="scientific">hydrothermal vent metagenome</name>
    <dbReference type="NCBI Taxonomy" id="652676"/>
    <lineage>
        <taxon>unclassified sequences</taxon>
        <taxon>metagenomes</taxon>
        <taxon>ecological metagenomes</taxon>
    </lineage>
</organism>
<dbReference type="EMBL" id="UOEL01000013">
    <property type="protein sequence ID" value="VAW10095.1"/>
    <property type="molecule type" value="Genomic_DNA"/>
</dbReference>
<reference evidence="1" key="1">
    <citation type="submission" date="2018-06" db="EMBL/GenBank/DDBJ databases">
        <authorList>
            <person name="Zhirakovskaya E."/>
        </authorList>
    </citation>
    <scope>NUCLEOTIDE SEQUENCE</scope>
</reference>
<evidence type="ECO:0000313" key="1">
    <source>
        <dbReference type="EMBL" id="VAW10095.1"/>
    </source>
</evidence>
<feature type="non-terminal residue" evidence="1">
    <location>
        <position position="147"/>
    </location>
</feature>
<protein>
    <submittedName>
        <fullName evidence="1">Vitellogenin II</fullName>
    </submittedName>
</protein>
<dbReference type="AlphaFoldDB" id="A0A3B0SVX8"/>
<proteinExistence type="predicted"/>
<accession>A0A3B0SVX8</accession>
<name>A0A3B0SVX8_9ZZZZ</name>